<evidence type="ECO:0000256" key="8">
    <source>
        <dbReference type="ARBA" id="ARBA00023011"/>
    </source>
</evidence>
<dbReference type="PIRSF" id="PIRSF015950">
    <property type="entry name" value="Mev_P_decrbx"/>
    <property type="match status" value="1"/>
</dbReference>
<evidence type="ECO:0000313" key="19">
    <source>
        <dbReference type="Proteomes" id="UP001165065"/>
    </source>
</evidence>
<dbReference type="PANTHER" id="PTHR10977">
    <property type="entry name" value="DIPHOSPHOMEVALONATE DECARBOXYLASE"/>
    <property type="match status" value="1"/>
</dbReference>
<evidence type="ECO:0000256" key="15">
    <source>
        <dbReference type="SAM" id="Phobius"/>
    </source>
</evidence>
<keyword evidence="5 13" id="KW-0547">Nucleotide-binding</keyword>
<feature type="transmembrane region" description="Helical" evidence="15">
    <location>
        <begin position="421"/>
        <end position="444"/>
    </location>
</feature>
<sequence>MDSKHTFTCTLSSGTNIACIKYWGKKSVALNTPINSSVSVTLDQKDLKTVTTVVASKSFEKNRLWLNGTEEDVTNSKRFNACVDGVRRMGGERRGEGKEVLVEKGGWGDYKVHVSSMNTFPTAAGLASSAAGYSALVKCLAEVFCASESYPGELSTIARQGSGSACRSLQGGFVAWRMGSKADGSDSMAEQVCNENHWPEMRAVILVISDLKKDTSSTEGMGTSVDTSELLGFRAREGGVVDRRMELIEKAYKERDFEAFGKVTMQDSNQFHATCLDTYPPIFYMNDTSKSVIKIVHAYNAWKGRVAAAYTFDAGPNAVIYCLDDVVDEVLALMLQYYPGRRLDGRYVRDGEAWGRARGAKLDEGLLRECDKKGRRRGIRGDVKMVYVTKSGPGPIVMDDGESLIDLKTGLNRFKKQRGEVGWGGLTGVGIAVGLAVLFGVGLARRK</sequence>
<evidence type="ECO:0000256" key="10">
    <source>
        <dbReference type="ARBA" id="ARBA00023166"/>
    </source>
</evidence>
<evidence type="ECO:0000256" key="1">
    <source>
        <dbReference type="ARBA" id="ARBA00004474"/>
    </source>
</evidence>
<keyword evidence="9 13" id="KW-0443">Lipid metabolism</keyword>
<evidence type="ECO:0000313" key="18">
    <source>
        <dbReference type="EMBL" id="GMI35315.1"/>
    </source>
</evidence>
<dbReference type="InterPro" id="IPR029765">
    <property type="entry name" value="Mev_diP_decarb"/>
</dbReference>
<dbReference type="InterPro" id="IPR041431">
    <property type="entry name" value="Mvd1_C"/>
</dbReference>
<keyword evidence="10 14" id="KW-1207">Sterol metabolism</keyword>
<comment type="function">
    <text evidence="14">Catalyzes the ATP dependent decarboxylation of (R)-5-diphosphomevalonate to form isopentenyl diphosphate (IPP). Functions in the mevalonate (MVA) pathway leading to isopentenyl diphosphate (IPP), a key precursor for the biosynthesis of isoprenoids and sterol synthesis.</text>
</comment>
<dbReference type="Proteomes" id="UP001165065">
    <property type="component" value="Unassembled WGS sequence"/>
</dbReference>
<dbReference type="GO" id="GO:0005829">
    <property type="term" value="C:cytosol"/>
    <property type="evidence" value="ECO:0007669"/>
    <property type="project" value="InterPro"/>
</dbReference>
<dbReference type="NCBIfam" id="TIGR01240">
    <property type="entry name" value="mevDPdecarb"/>
    <property type="match status" value="1"/>
</dbReference>
<dbReference type="InterPro" id="IPR014721">
    <property type="entry name" value="Ribsml_uS5_D2-typ_fold_subgr"/>
</dbReference>
<dbReference type="GO" id="GO:0004163">
    <property type="term" value="F:diphosphomevalonate decarboxylase activity"/>
    <property type="evidence" value="ECO:0007669"/>
    <property type="project" value="UniProtKB-UniRule"/>
</dbReference>
<organism evidence="18 19">
    <name type="scientific">Triparma columacea</name>
    <dbReference type="NCBI Taxonomy" id="722753"/>
    <lineage>
        <taxon>Eukaryota</taxon>
        <taxon>Sar</taxon>
        <taxon>Stramenopiles</taxon>
        <taxon>Ochrophyta</taxon>
        <taxon>Bolidophyceae</taxon>
        <taxon>Parmales</taxon>
        <taxon>Triparmaceae</taxon>
        <taxon>Triparma</taxon>
    </lineage>
</organism>
<dbReference type="InterPro" id="IPR020568">
    <property type="entry name" value="Ribosomal_Su5_D2-typ_SF"/>
</dbReference>
<evidence type="ECO:0000256" key="9">
    <source>
        <dbReference type="ARBA" id="ARBA00023098"/>
    </source>
</evidence>
<dbReference type="InterPro" id="IPR053859">
    <property type="entry name" value="MVD-like_N"/>
</dbReference>
<evidence type="ECO:0000256" key="2">
    <source>
        <dbReference type="ARBA" id="ARBA00008831"/>
    </source>
</evidence>
<dbReference type="Gene3D" id="3.30.230.10">
    <property type="match status" value="1"/>
</dbReference>
<dbReference type="Gene3D" id="3.30.70.890">
    <property type="entry name" value="GHMP kinase, C-terminal domain"/>
    <property type="match status" value="1"/>
</dbReference>
<proteinExistence type="inferred from homology"/>
<evidence type="ECO:0000256" key="3">
    <source>
        <dbReference type="ARBA" id="ARBA00012296"/>
    </source>
</evidence>
<evidence type="ECO:0000256" key="6">
    <source>
        <dbReference type="ARBA" id="ARBA00022840"/>
    </source>
</evidence>
<comment type="caution">
    <text evidence="18">The sequence shown here is derived from an EMBL/GenBank/DDBJ whole genome shotgun (WGS) entry which is preliminary data.</text>
</comment>
<dbReference type="SUPFAM" id="SSF54211">
    <property type="entry name" value="Ribosomal protein S5 domain 2-like"/>
    <property type="match status" value="1"/>
</dbReference>
<keyword evidence="15" id="KW-1133">Transmembrane helix</keyword>
<evidence type="ECO:0000259" key="16">
    <source>
        <dbReference type="Pfam" id="PF18376"/>
    </source>
</evidence>
<dbReference type="GO" id="GO:0005524">
    <property type="term" value="F:ATP binding"/>
    <property type="evidence" value="ECO:0007669"/>
    <property type="project" value="UniProtKB-UniRule"/>
</dbReference>
<dbReference type="GO" id="GO:0009536">
    <property type="term" value="C:plastid"/>
    <property type="evidence" value="ECO:0007669"/>
    <property type="project" value="UniProtKB-SubCell"/>
</dbReference>
<keyword evidence="14" id="KW-0153">Cholesterol metabolism</keyword>
<keyword evidence="14" id="KW-0152">Cholesterol biosynthesis</keyword>
<dbReference type="Pfam" id="PF18376">
    <property type="entry name" value="MDD_C"/>
    <property type="match status" value="1"/>
</dbReference>
<gene>
    <name evidence="18" type="ORF">TrCOL_g3787</name>
</gene>
<dbReference type="InterPro" id="IPR036554">
    <property type="entry name" value="GHMP_kinase_C_sf"/>
</dbReference>
<keyword evidence="11 14" id="KW-0753">Steroid metabolism</keyword>
<keyword evidence="7 14" id="KW-0752">Steroid biosynthesis</keyword>
<keyword evidence="15" id="KW-0472">Membrane</keyword>
<dbReference type="GO" id="GO:0019287">
    <property type="term" value="P:isopentenyl diphosphate biosynthetic process, mevalonate pathway"/>
    <property type="evidence" value="ECO:0007669"/>
    <property type="project" value="UniProtKB-UniRule"/>
</dbReference>
<keyword evidence="6 13" id="KW-0067">ATP-binding</keyword>
<evidence type="ECO:0000256" key="5">
    <source>
        <dbReference type="ARBA" id="ARBA00022741"/>
    </source>
</evidence>
<feature type="domain" description="Mvd1 C-terminal" evidence="16">
    <location>
        <begin position="203"/>
        <end position="397"/>
    </location>
</feature>
<evidence type="ECO:0000259" key="17">
    <source>
        <dbReference type="Pfam" id="PF22700"/>
    </source>
</evidence>
<dbReference type="FunFam" id="3.30.230.10:FF:000080">
    <property type="entry name" value="Diphosphomevalonate decarboxylase"/>
    <property type="match status" value="1"/>
</dbReference>
<evidence type="ECO:0000256" key="13">
    <source>
        <dbReference type="PIRNR" id="PIRNR015950"/>
    </source>
</evidence>
<keyword evidence="8 14" id="KW-0756">Sterol biosynthesis</keyword>
<name>A0A9W7L643_9STRA</name>
<comment type="pathway">
    <text evidence="14">Steroid biosynthesis; cholesterol biosynthesis.</text>
</comment>
<dbReference type="EMBL" id="BRYA01000053">
    <property type="protein sequence ID" value="GMI35315.1"/>
    <property type="molecule type" value="Genomic_DNA"/>
</dbReference>
<dbReference type="SUPFAM" id="SSF55060">
    <property type="entry name" value="GHMP Kinase, C-terminal domain"/>
    <property type="match status" value="1"/>
</dbReference>
<reference evidence="19" key="1">
    <citation type="journal article" date="2023" name="Commun. Biol.">
        <title>Genome analysis of Parmales, the sister group of diatoms, reveals the evolutionary specialization of diatoms from phago-mixotrophs to photoautotrophs.</title>
        <authorList>
            <person name="Ban H."/>
            <person name="Sato S."/>
            <person name="Yoshikawa S."/>
            <person name="Yamada K."/>
            <person name="Nakamura Y."/>
            <person name="Ichinomiya M."/>
            <person name="Sato N."/>
            <person name="Blanc-Mathieu R."/>
            <person name="Endo H."/>
            <person name="Kuwata A."/>
            <person name="Ogata H."/>
        </authorList>
    </citation>
    <scope>NUCLEOTIDE SEQUENCE [LARGE SCALE GENOMIC DNA]</scope>
</reference>
<comment type="subcellular location">
    <subcellularLocation>
        <location evidence="1">Plastid</location>
    </subcellularLocation>
</comment>
<keyword evidence="15" id="KW-0812">Transmembrane</keyword>
<accession>A0A9W7L643</accession>
<evidence type="ECO:0000256" key="11">
    <source>
        <dbReference type="ARBA" id="ARBA00023221"/>
    </source>
</evidence>
<comment type="similarity">
    <text evidence="2 13 14">Belongs to the diphosphomevalonate decarboxylase family.</text>
</comment>
<keyword evidence="19" id="KW-1185">Reference proteome</keyword>
<protein>
    <recommendedName>
        <fullName evidence="3 13">Diphosphomevalonate decarboxylase</fullName>
        <ecNumber evidence="3 13">4.1.1.33</ecNumber>
    </recommendedName>
</protein>
<evidence type="ECO:0000256" key="4">
    <source>
        <dbReference type="ARBA" id="ARBA00022516"/>
    </source>
</evidence>
<dbReference type="PANTHER" id="PTHR10977:SF3">
    <property type="entry name" value="DIPHOSPHOMEVALONATE DECARBOXYLASE"/>
    <property type="match status" value="1"/>
</dbReference>
<dbReference type="EC" id="4.1.1.33" evidence="3 13"/>
<keyword evidence="12 13" id="KW-0456">Lyase</keyword>
<evidence type="ECO:0000256" key="14">
    <source>
        <dbReference type="RuleBase" id="RU363086"/>
    </source>
</evidence>
<dbReference type="GO" id="GO:0006695">
    <property type="term" value="P:cholesterol biosynthetic process"/>
    <property type="evidence" value="ECO:0007669"/>
    <property type="project" value="UniProtKB-KW"/>
</dbReference>
<feature type="domain" description="Diphosphomevalonate decarboxylase-like N-terminal" evidence="17">
    <location>
        <begin position="15"/>
        <end position="189"/>
    </location>
</feature>
<dbReference type="Pfam" id="PF22700">
    <property type="entry name" value="MVD-like_N"/>
    <property type="match status" value="1"/>
</dbReference>
<evidence type="ECO:0000256" key="12">
    <source>
        <dbReference type="ARBA" id="ARBA00023239"/>
    </source>
</evidence>
<comment type="catalytic activity">
    <reaction evidence="13 14">
        <text>(R)-5-diphosphomevalonate + ATP = isopentenyl diphosphate + ADP + phosphate + CO2</text>
        <dbReference type="Rhea" id="RHEA:23732"/>
        <dbReference type="ChEBI" id="CHEBI:16526"/>
        <dbReference type="ChEBI" id="CHEBI:30616"/>
        <dbReference type="ChEBI" id="CHEBI:43474"/>
        <dbReference type="ChEBI" id="CHEBI:57557"/>
        <dbReference type="ChEBI" id="CHEBI:128769"/>
        <dbReference type="ChEBI" id="CHEBI:456216"/>
        <dbReference type="EC" id="4.1.1.33"/>
    </reaction>
</comment>
<dbReference type="InterPro" id="IPR005935">
    <property type="entry name" value="Mev_decarb"/>
</dbReference>
<keyword evidence="4 14" id="KW-0444">Lipid biosynthesis</keyword>
<dbReference type="AlphaFoldDB" id="A0A9W7L643"/>
<evidence type="ECO:0000256" key="7">
    <source>
        <dbReference type="ARBA" id="ARBA00022955"/>
    </source>
</evidence>
<dbReference type="OrthoDB" id="10253702at2759"/>